<proteinExistence type="predicted"/>
<sequence>MSGEIIAQFLVLYSKGSAPRRFYAKMFHILTSPNVPTIKDYYKHHPEAYYTVKVQLYQKTTCHIRSHGQWSPFRTQNIFVEDKEPTLLTLGREKKAMRRNRVAQALIHPPRIKNLALITPVQRKRSLRRNQ</sequence>
<reference evidence="1" key="2">
    <citation type="journal article" date="2015" name="Fish Shellfish Immunol.">
        <title>Early steps in the European eel (Anguilla anguilla)-Vibrio vulnificus interaction in the gills: Role of the RtxA13 toxin.</title>
        <authorList>
            <person name="Callol A."/>
            <person name="Pajuelo D."/>
            <person name="Ebbesson L."/>
            <person name="Teles M."/>
            <person name="MacKenzie S."/>
            <person name="Amaro C."/>
        </authorList>
    </citation>
    <scope>NUCLEOTIDE SEQUENCE</scope>
</reference>
<dbReference type="EMBL" id="GBXM01004435">
    <property type="protein sequence ID" value="JAI04143.1"/>
    <property type="molecule type" value="Transcribed_RNA"/>
</dbReference>
<dbReference type="AlphaFoldDB" id="A0A0E9XN23"/>
<accession>A0A0E9XN23</accession>
<protein>
    <submittedName>
        <fullName evidence="1">Uncharacterized protein</fullName>
    </submittedName>
</protein>
<reference evidence="1" key="1">
    <citation type="submission" date="2014-11" db="EMBL/GenBank/DDBJ databases">
        <authorList>
            <person name="Amaro Gonzalez C."/>
        </authorList>
    </citation>
    <scope>NUCLEOTIDE SEQUENCE</scope>
</reference>
<evidence type="ECO:0000313" key="1">
    <source>
        <dbReference type="EMBL" id="JAI04143.1"/>
    </source>
</evidence>
<organism evidence="1">
    <name type="scientific">Anguilla anguilla</name>
    <name type="common">European freshwater eel</name>
    <name type="synonym">Muraena anguilla</name>
    <dbReference type="NCBI Taxonomy" id="7936"/>
    <lineage>
        <taxon>Eukaryota</taxon>
        <taxon>Metazoa</taxon>
        <taxon>Chordata</taxon>
        <taxon>Craniata</taxon>
        <taxon>Vertebrata</taxon>
        <taxon>Euteleostomi</taxon>
        <taxon>Actinopterygii</taxon>
        <taxon>Neopterygii</taxon>
        <taxon>Teleostei</taxon>
        <taxon>Anguilliformes</taxon>
        <taxon>Anguillidae</taxon>
        <taxon>Anguilla</taxon>
    </lineage>
</organism>
<name>A0A0E9XN23_ANGAN</name>